<proteinExistence type="predicted"/>
<gene>
    <name evidence="2" type="ORF">FS320_34360</name>
</gene>
<dbReference type="Proteomes" id="UP000403266">
    <property type="component" value="Unassembled WGS sequence"/>
</dbReference>
<accession>A0A5N7MSN6</accession>
<sequence length="402" mass="43693">MPGIARQFEPQITRSGGAPSKYRFTARCSGCHKTDAYESSKSVGDDFIKGYFKDRGWLLGRDRAYDLCPACLAPPREAQQSRPVNAARRHRSPEAANHSQQLTSPADKRSRDTADILARHLGKPEVLAEEVFRPKPAQAPRPSAPHTLQQAGSAPALSPEVEQSLTGMAADLKGLRSNMELMAEQVSKLVALGRQQIEAIARLAPLVVQSAEGIAGGLREVVSAVQSRPSLPFPTVEATKPATEAVTVEENPSLQLNLLQEADHPIVPEPGPAPIVAETRKPSQQGRRLKRNKALAPKAGSVPIVVKSIPDAKRSDRFYTIIRLPRTLWDQAGFDPDDRLLLDWSGKALTIERATEGGVKPKSIGDASVVLQSWKLGNLNFDHVKMHSRDASLRLTATPSLV</sequence>
<dbReference type="EMBL" id="VOSK01000296">
    <property type="protein sequence ID" value="MPR30007.1"/>
    <property type="molecule type" value="Genomic_DNA"/>
</dbReference>
<dbReference type="AlphaFoldDB" id="A0A5N7MSN6"/>
<feature type="region of interest" description="Disordered" evidence="1">
    <location>
        <begin position="136"/>
        <end position="159"/>
    </location>
</feature>
<keyword evidence="3" id="KW-1185">Reference proteome</keyword>
<name>A0A5N7MSN6_9HYPH</name>
<comment type="caution">
    <text evidence="2">The sequence shown here is derived from an EMBL/GenBank/DDBJ whole genome shotgun (WGS) entry which is preliminary data.</text>
</comment>
<evidence type="ECO:0000313" key="2">
    <source>
        <dbReference type="EMBL" id="MPR30007.1"/>
    </source>
</evidence>
<protein>
    <submittedName>
        <fullName evidence="2">Uncharacterized protein</fullName>
    </submittedName>
</protein>
<dbReference type="OrthoDB" id="8012229at2"/>
<reference evidence="2 3" key="1">
    <citation type="journal article" date="2019" name="Syst. Appl. Microbiol.">
        <title>Microvirga tunisiensis sp. nov., a root nodule symbiotic bacterium isolated from Lupinus micranthus and L. luteus grown in Northern Tunisia.</title>
        <authorList>
            <person name="Msaddak A."/>
            <person name="Rejili M."/>
            <person name="Duran D."/>
            <person name="Mars M."/>
            <person name="Palacios J.M."/>
            <person name="Ruiz-Argueso T."/>
            <person name="Rey L."/>
            <person name="Imperial J."/>
        </authorList>
    </citation>
    <scope>NUCLEOTIDE SEQUENCE [LARGE SCALE GENOMIC DNA]</scope>
    <source>
        <strain evidence="2 3">Lmie10</strain>
    </source>
</reference>
<organism evidence="2 3">
    <name type="scientific">Microvirga tunisiensis</name>
    <dbReference type="NCBI Taxonomy" id="2108360"/>
    <lineage>
        <taxon>Bacteria</taxon>
        <taxon>Pseudomonadati</taxon>
        <taxon>Pseudomonadota</taxon>
        <taxon>Alphaproteobacteria</taxon>
        <taxon>Hyphomicrobiales</taxon>
        <taxon>Methylobacteriaceae</taxon>
        <taxon>Microvirga</taxon>
    </lineage>
</organism>
<dbReference type="RefSeq" id="WP_152716873.1">
    <property type="nucleotide sequence ID" value="NZ_VOSJ01000216.1"/>
</dbReference>
<evidence type="ECO:0000256" key="1">
    <source>
        <dbReference type="SAM" id="MobiDB-lite"/>
    </source>
</evidence>
<feature type="region of interest" description="Disordered" evidence="1">
    <location>
        <begin position="76"/>
        <end position="111"/>
    </location>
</feature>
<evidence type="ECO:0000313" key="3">
    <source>
        <dbReference type="Proteomes" id="UP000403266"/>
    </source>
</evidence>